<dbReference type="InterPro" id="IPR050319">
    <property type="entry name" value="ABC_transp_ATP-bind"/>
</dbReference>
<dbReference type="AlphaFoldDB" id="A0A0B2APQ4"/>
<protein>
    <recommendedName>
        <fullName evidence="5">ABC transporter domain-containing protein</fullName>
    </recommendedName>
</protein>
<dbReference type="InterPro" id="IPR003439">
    <property type="entry name" value="ABC_transporter-like_ATP-bd"/>
</dbReference>
<gene>
    <name evidence="6" type="ORF">LK10_07965</name>
</gene>
<proteinExistence type="inferred from homology"/>
<keyword evidence="3" id="KW-0547">Nucleotide-binding</keyword>
<evidence type="ECO:0000256" key="4">
    <source>
        <dbReference type="ARBA" id="ARBA00022840"/>
    </source>
</evidence>
<comment type="similarity">
    <text evidence="1">Belongs to the ABC transporter superfamily.</text>
</comment>
<sequence length="538" mass="58122">MAALDVDDLRISLQGRVLVDGVSFTIRDGRRTCLLGASGSGKSLIARAIVGQLPAGAVATGSIKVHGVEVLGVPTAKRLPVARPAMVFQDSAVALNPLVRVREQLAHPLRRHRSLARAEAHRAAAELGERVGLPAHLLEAFPQELSGGQRQRACIALALACEARLLVADEPTTALDVVTQAHVLDVLASETAAAERLSVLFITHDFAVAAAMCTDAIILDNGHVVESGPLREIFRRPQNGSTQALVRAARTASLESARRPGPPDVASKPTETTAAFFDVAGLSKSFPPRFRKARVQSADEPALERVGLHPTDLAIARSERVGIVGVSGSGKTTLLRIMLGLEHSDSGRVRCDEQTIRPANSGELRWYRRRVQYVPQDPANTLDPRMEVRDLVAEPLESLGYDGDREAAVVDALECVGLNRSHLARRRNELSGGQAQRVAIARAIVVRPDFLLADEPVSGLDLPTRERVVGLLTRLADERGMGLLIVSHDLSVVASLCHRTLVLHDGRVIEDRRTLDLLRNPRHARTRELLAAIPPLPF</sequence>
<dbReference type="GO" id="GO:0055085">
    <property type="term" value="P:transmembrane transport"/>
    <property type="evidence" value="ECO:0007669"/>
    <property type="project" value="UniProtKB-ARBA"/>
</dbReference>
<keyword evidence="7" id="KW-1185">Reference proteome</keyword>
<dbReference type="Proteomes" id="UP000030982">
    <property type="component" value="Unassembled WGS sequence"/>
</dbReference>
<dbReference type="OrthoDB" id="4008250at2"/>
<dbReference type="GO" id="GO:0016887">
    <property type="term" value="F:ATP hydrolysis activity"/>
    <property type="evidence" value="ECO:0007669"/>
    <property type="project" value="InterPro"/>
</dbReference>
<evidence type="ECO:0000313" key="7">
    <source>
        <dbReference type="Proteomes" id="UP000030982"/>
    </source>
</evidence>
<dbReference type="InterPro" id="IPR027417">
    <property type="entry name" value="P-loop_NTPase"/>
</dbReference>
<dbReference type="Gene3D" id="3.40.50.300">
    <property type="entry name" value="P-loop containing nucleotide triphosphate hydrolases"/>
    <property type="match status" value="2"/>
</dbReference>
<keyword evidence="4" id="KW-0067">ATP-binding</keyword>
<dbReference type="EMBL" id="JTDL01000091">
    <property type="protein sequence ID" value="KHL03833.1"/>
    <property type="molecule type" value="Genomic_DNA"/>
</dbReference>
<name>A0A0B2APQ4_9MICC</name>
<feature type="domain" description="ABC transporter" evidence="5">
    <location>
        <begin position="293"/>
        <end position="530"/>
    </location>
</feature>
<organism evidence="6 7">
    <name type="scientific">Sinomonas humi</name>
    <dbReference type="NCBI Taxonomy" id="1338436"/>
    <lineage>
        <taxon>Bacteria</taxon>
        <taxon>Bacillati</taxon>
        <taxon>Actinomycetota</taxon>
        <taxon>Actinomycetes</taxon>
        <taxon>Micrococcales</taxon>
        <taxon>Micrococcaceae</taxon>
        <taxon>Sinomonas</taxon>
    </lineage>
</organism>
<dbReference type="InterPro" id="IPR017871">
    <property type="entry name" value="ABC_transporter-like_CS"/>
</dbReference>
<reference evidence="6 7" key="1">
    <citation type="submission" date="2014-09" db="EMBL/GenBank/DDBJ databases">
        <title>Genome sequence of Sinomonas sp. MUSC 117.</title>
        <authorList>
            <person name="Lee L.-H."/>
        </authorList>
    </citation>
    <scope>NUCLEOTIDE SEQUENCE [LARGE SCALE GENOMIC DNA]</scope>
    <source>
        <strain evidence="6 7">MUSC 117</strain>
    </source>
</reference>
<dbReference type="SUPFAM" id="SSF52540">
    <property type="entry name" value="P-loop containing nucleoside triphosphate hydrolases"/>
    <property type="match status" value="2"/>
</dbReference>
<accession>A0A0B2APQ4</accession>
<evidence type="ECO:0000313" key="6">
    <source>
        <dbReference type="EMBL" id="KHL03833.1"/>
    </source>
</evidence>
<evidence type="ECO:0000259" key="5">
    <source>
        <dbReference type="PROSITE" id="PS50893"/>
    </source>
</evidence>
<evidence type="ECO:0000256" key="1">
    <source>
        <dbReference type="ARBA" id="ARBA00005417"/>
    </source>
</evidence>
<dbReference type="PANTHER" id="PTHR43776:SF7">
    <property type="entry name" value="D,D-DIPEPTIDE TRANSPORT ATP-BINDING PROTEIN DDPF-RELATED"/>
    <property type="match status" value="1"/>
</dbReference>
<comment type="caution">
    <text evidence="6">The sequence shown here is derived from an EMBL/GenBank/DDBJ whole genome shotgun (WGS) entry which is preliminary data.</text>
</comment>
<keyword evidence="2" id="KW-0813">Transport</keyword>
<feature type="domain" description="ABC transporter" evidence="5">
    <location>
        <begin position="4"/>
        <end position="246"/>
    </location>
</feature>
<dbReference type="CDD" id="cd03257">
    <property type="entry name" value="ABC_NikE_OppD_transporters"/>
    <property type="match status" value="2"/>
</dbReference>
<dbReference type="Pfam" id="PF00005">
    <property type="entry name" value="ABC_tran"/>
    <property type="match status" value="2"/>
</dbReference>
<dbReference type="RefSeq" id="WP_043122097.1">
    <property type="nucleotide sequence ID" value="NZ_JTDL01000091.1"/>
</dbReference>
<dbReference type="InterPro" id="IPR003593">
    <property type="entry name" value="AAA+_ATPase"/>
</dbReference>
<evidence type="ECO:0000256" key="2">
    <source>
        <dbReference type="ARBA" id="ARBA00022448"/>
    </source>
</evidence>
<dbReference type="STRING" id="1338436.LK10_07965"/>
<evidence type="ECO:0000256" key="3">
    <source>
        <dbReference type="ARBA" id="ARBA00022741"/>
    </source>
</evidence>
<dbReference type="PROSITE" id="PS00211">
    <property type="entry name" value="ABC_TRANSPORTER_1"/>
    <property type="match status" value="2"/>
</dbReference>
<dbReference type="SMART" id="SM00382">
    <property type="entry name" value="AAA"/>
    <property type="match status" value="2"/>
</dbReference>
<dbReference type="PANTHER" id="PTHR43776">
    <property type="entry name" value="TRANSPORT ATP-BINDING PROTEIN"/>
    <property type="match status" value="1"/>
</dbReference>
<dbReference type="GO" id="GO:0005524">
    <property type="term" value="F:ATP binding"/>
    <property type="evidence" value="ECO:0007669"/>
    <property type="project" value="UniProtKB-KW"/>
</dbReference>
<dbReference type="PROSITE" id="PS50893">
    <property type="entry name" value="ABC_TRANSPORTER_2"/>
    <property type="match status" value="2"/>
</dbReference>